<evidence type="ECO:0000313" key="2">
    <source>
        <dbReference type="Proteomes" id="UP001239111"/>
    </source>
</evidence>
<evidence type="ECO:0000313" key="1">
    <source>
        <dbReference type="EMBL" id="KAJ8674214.1"/>
    </source>
</evidence>
<gene>
    <name evidence="1" type="ORF">QAD02_005476</name>
</gene>
<proteinExistence type="predicted"/>
<protein>
    <submittedName>
        <fullName evidence="1">Uncharacterized protein</fullName>
    </submittedName>
</protein>
<accession>A0ACC2NSK1</accession>
<reference evidence="1" key="1">
    <citation type="submission" date="2023-04" db="EMBL/GenBank/DDBJ databases">
        <title>A chromosome-level genome assembly of the parasitoid wasp Eretmocerus hayati.</title>
        <authorList>
            <person name="Zhong Y."/>
            <person name="Liu S."/>
            <person name="Liu Y."/>
        </authorList>
    </citation>
    <scope>NUCLEOTIDE SEQUENCE</scope>
    <source>
        <strain evidence="1">ZJU_SS_LIU_2023</strain>
    </source>
</reference>
<dbReference type="Proteomes" id="UP001239111">
    <property type="component" value="Chromosome 3"/>
</dbReference>
<organism evidence="1 2">
    <name type="scientific">Eretmocerus hayati</name>
    <dbReference type="NCBI Taxonomy" id="131215"/>
    <lineage>
        <taxon>Eukaryota</taxon>
        <taxon>Metazoa</taxon>
        <taxon>Ecdysozoa</taxon>
        <taxon>Arthropoda</taxon>
        <taxon>Hexapoda</taxon>
        <taxon>Insecta</taxon>
        <taxon>Pterygota</taxon>
        <taxon>Neoptera</taxon>
        <taxon>Endopterygota</taxon>
        <taxon>Hymenoptera</taxon>
        <taxon>Apocrita</taxon>
        <taxon>Proctotrupomorpha</taxon>
        <taxon>Chalcidoidea</taxon>
        <taxon>Aphelinidae</taxon>
        <taxon>Aphelininae</taxon>
        <taxon>Eretmocerus</taxon>
    </lineage>
</organism>
<dbReference type="EMBL" id="CM056743">
    <property type="protein sequence ID" value="KAJ8674214.1"/>
    <property type="molecule type" value="Genomic_DNA"/>
</dbReference>
<sequence>MGCITKGIREFGCSGSLITRWHVLTAAHCVTPEEIGLGRTLSLVRLGAWELKIDSDYDSIPYYDRDQLLRRPLPKYLDVSINRMFIHSRFTGQSTDYQDDIALLQLAYPVHFGVSVRPICLPFDGWVMSSLEVVGWGETENGSRSEKLLKLRVQRQDIEQCHKQYRELTMTNLNPNQICALGAYHSDHCDGDSGGPLMDVDR</sequence>
<name>A0ACC2NSK1_9HYME</name>
<keyword evidence="2" id="KW-1185">Reference proteome</keyword>
<comment type="caution">
    <text evidence="1">The sequence shown here is derived from an EMBL/GenBank/DDBJ whole genome shotgun (WGS) entry which is preliminary data.</text>
</comment>